<organism evidence="12 13">
    <name type="scientific">Portunus trituberculatus</name>
    <name type="common">Swimming crab</name>
    <name type="synonym">Neptunus trituberculatus</name>
    <dbReference type="NCBI Taxonomy" id="210409"/>
    <lineage>
        <taxon>Eukaryota</taxon>
        <taxon>Metazoa</taxon>
        <taxon>Ecdysozoa</taxon>
        <taxon>Arthropoda</taxon>
        <taxon>Crustacea</taxon>
        <taxon>Multicrustacea</taxon>
        <taxon>Malacostraca</taxon>
        <taxon>Eumalacostraca</taxon>
        <taxon>Eucarida</taxon>
        <taxon>Decapoda</taxon>
        <taxon>Pleocyemata</taxon>
        <taxon>Brachyura</taxon>
        <taxon>Eubrachyura</taxon>
        <taxon>Portunoidea</taxon>
        <taxon>Portunidae</taxon>
        <taxon>Portuninae</taxon>
        <taxon>Portunus</taxon>
    </lineage>
</organism>
<dbReference type="InterPro" id="IPR000034">
    <property type="entry name" value="Laminin_IV"/>
</dbReference>
<dbReference type="SMART" id="SM00281">
    <property type="entry name" value="LamB"/>
    <property type="match status" value="1"/>
</dbReference>
<dbReference type="Pfam" id="PF00052">
    <property type="entry name" value="Laminin_B"/>
    <property type="match status" value="1"/>
</dbReference>
<comment type="caution">
    <text evidence="10">Lacks conserved residue(s) required for the propagation of feature annotation.</text>
</comment>
<evidence type="ECO:0000256" key="1">
    <source>
        <dbReference type="ARBA" id="ARBA00004302"/>
    </source>
</evidence>
<dbReference type="InterPro" id="IPR000742">
    <property type="entry name" value="EGF"/>
</dbReference>
<evidence type="ECO:0000256" key="5">
    <source>
        <dbReference type="ARBA" id="ARBA00022737"/>
    </source>
</evidence>
<dbReference type="SUPFAM" id="SSF57196">
    <property type="entry name" value="EGF/Laminin"/>
    <property type="match status" value="4"/>
</dbReference>
<evidence type="ECO:0000259" key="11">
    <source>
        <dbReference type="PROSITE" id="PS50027"/>
    </source>
</evidence>
<dbReference type="GO" id="GO:0009887">
    <property type="term" value="P:animal organ morphogenesis"/>
    <property type="evidence" value="ECO:0007669"/>
    <property type="project" value="TreeGrafter"/>
</dbReference>
<keyword evidence="9 10" id="KW-0424">Laminin EGF-like domain</keyword>
<keyword evidence="7 10" id="KW-1015">Disulfide bond</keyword>
<feature type="domain" description="Laminin EGF-like" evidence="11">
    <location>
        <begin position="359"/>
        <end position="410"/>
    </location>
</feature>
<dbReference type="Pfam" id="PF24973">
    <property type="entry name" value="EGF_LMN_ATRN"/>
    <property type="match status" value="1"/>
</dbReference>
<feature type="disulfide bond" evidence="10">
    <location>
        <begin position="331"/>
        <end position="340"/>
    </location>
</feature>
<feature type="disulfide bond" evidence="10">
    <location>
        <begin position="361"/>
        <end position="378"/>
    </location>
</feature>
<evidence type="ECO:0000256" key="3">
    <source>
        <dbReference type="ARBA" id="ARBA00022530"/>
    </source>
</evidence>
<dbReference type="PROSITE" id="PS50027">
    <property type="entry name" value="EGF_LAM_2"/>
    <property type="match status" value="4"/>
</dbReference>
<evidence type="ECO:0000313" key="12">
    <source>
        <dbReference type="EMBL" id="MPC38729.1"/>
    </source>
</evidence>
<keyword evidence="4" id="KW-0732">Signal</keyword>
<feature type="domain" description="Laminin EGF-like" evidence="11">
    <location>
        <begin position="307"/>
        <end position="358"/>
    </location>
</feature>
<evidence type="ECO:0000256" key="4">
    <source>
        <dbReference type="ARBA" id="ARBA00022729"/>
    </source>
</evidence>
<protein>
    <submittedName>
        <fullName evidence="12">Laminin subunit alpha-2</fullName>
    </submittedName>
</protein>
<proteinExistence type="predicted"/>
<dbReference type="Pfam" id="PF00053">
    <property type="entry name" value="EGF_laminin"/>
    <property type="match status" value="5"/>
</dbReference>
<name>A0A5B7F0D6_PORTR</name>
<feature type="disulfide bond" evidence="10">
    <location>
        <begin position="359"/>
        <end position="371"/>
    </location>
</feature>
<dbReference type="SMART" id="SM00181">
    <property type="entry name" value="EGF"/>
    <property type="match status" value="3"/>
</dbReference>
<comment type="subcellular location">
    <subcellularLocation>
        <location evidence="1">Secreted</location>
        <location evidence="1">Extracellular space</location>
        <location evidence="1">Extracellular matrix</location>
        <location evidence="1">Basement membrane</location>
    </subcellularLocation>
</comment>
<dbReference type="Gene3D" id="2.170.300.10">
    <property type="entry name" value="Tie2 ligand-binding domain superfamily"/>
    <property type="match status" value="1"/>
</dbReference>
<dbReference type="SMART" id="SM00180">
    <property type="entry name" value="EGF_Lam"/>
    <property type="match status" value="5"/>
</dbReference>
<dbReference type="PROSITE" id="PS00022">
    <property type="entry name" value="EGF_1"/>
    <property type="match status" value="1"/>
</dbReference>
<evidence type="ECO:0000256" key="7">
    <source>
        <dbReference type="ARBA" id="ARBA00023157"/>
    </source>
</evidence>
<evidence type="ECO:0000256" key="9">
    <source>
        <dbReference type="ARBA" id="ARBA00023292"/>
    </source>
</evidence>
<evidence type="ECO:0000256" key="8">
    <source>
        <dbReference type="ARBA" id="ARBA00023180"/>
    </source>
</evidence>
<keyword evidence="8" id="KW-0325">Glycoprotein</keyword>
<dbReference type="Proteomes" id="UP000324222">
    <property type="component" value="Unassembled WGS sequence"/>
</dbReference>
<feature type="disulfide bond" evidence="10">
    <location>
        <begin position="380"/>
        <end position="389"/>
    </location>
</feature>
<keyword evidence="13" id="KW-1185">Reference proteome</keyword>
<dbReference type="GO" id="GO:0009888">
    <property type="term" value="P:tissue development"/>
    <property type="evidence" value="ECO:0007669"/>
    <property type="project" value="TreeGrafter"/>
</dbReference>
<dbReference type="GO" id="GO:0005604">
    <property type="term" value="C:basement membrane"/>
    <property type="evidence" value="ECO:0007669"/>
    <property type="project" value="UniProtKB-SubCell"/>
</dbReference>
<reference evidence="12 13" key="1">
    <citation type="submission" date="2019-05" db="EMBL/GenBank/DDBJ databases">
        <title>Another draft genome of Portunus trituberculatus and its Hox gene families provides insights of decapod evolution.</title>
        <authorList>
            <person name="Jeong J.-H."/>
            <person name="Song I."/>
            <person name="Kim S."/>
            <person name="Choi T."/>
            <person name="Kim D."/>
            <person name="Ryu S."/>
            <person name="Kim W."/>
        </authorList>
    </citation>
    <scope>NUCLEOTIDE SEQUENCE [LARGE SCALE GENOMIC DNA]</scope>
    <source>
        <tissue evidence="12">Muscle</tissue>
    </source>
</reference>
<feature type="disulfide bond" evidence="10">
    <location>
        <begin position="277"/>
        <end position="286"/>
    </location>
</feature>
<dbReference type="AlphaFoldDB" id="A0A5B7F0D6"/>
<sequence>MGIYSNICGGVVQDNVVGPRCDTCAPGHFHLDARNPMGCTPCYCNGATTVCEAAKLAVYTVLERADWHVTDLLRRRVVAAVHEQTDVRIAHDEMSRFYSYYWLAPQQYLGSRMTSYGQTLKVKVAWVKLRGDTSGQPTRCPDVIIEGAGYRIAYGDNTYKRGKSVTLEIPLYEHGWFHFPKPGYRRVNNTIFGGECRKCDCNGHVDSCDPYTGACGECQHNTVGPRCERCAAGFFGDPSLGTPDACQACECPLPLGSNHFTPRCVPDLDLGGYKCKCPAGYVGPKCERCAEGYFGNPFLPGNYCRPCECNGNLDLREKGTCDSQTGQCLKCTGNTAGWHCERCKENYYGDASRGQCHPCGCHERGSLSTSCDPQTGQCKCRNLFTGRQCDRCKRGHGGVAEGCPRCNCDPEGSTSQICDPFTGQCPCKPDRSIKSYVDGGKDSLDVLLCAKVK</sequence>
<evidence type="ECO:0000256" key="6">
    <source>
        <dbReference type="ARBA" id="ARBA00022869"/>
    </source>
</evidence>
<evidence type="ECO:0000256" key="2">
    <source>
        <dbReference type="ARBA" id="ARBA00022525"/>
    </source>
</evidence>
<dbReference type="InterPro" id="IPR056863">
    <property type="entry name" value="LMN_ATRN_NET-like_EGF"/>
</dbReference>
<dbReference type="InterPro" id="IPR002049">
    <property type="entry name" value="LE_dom"/>
</dbReference>
<keyword evidence="6" id="KW-0084">Basement membrane</keyword>
<dbReference type="FunFam" id="2.10.25.10:FF:000130">
    <property type="entry name" value="Laminin subunit beta 1"/>
    <property type="match status" value="1"/>
</dbReference>
<dbReference type="CDD" id="cd00055">
    <property type="entry name" value="EGF_Lam"/>
    <property type="match status" value="5"/>
</dbReference>
<dbReference type="EMBL" id="VSRR010004154">
    <property type="protein sequence ID" value="MPC38729.1"/>
    <property type="molecule type" value="Genomic_DNA"/>
</dbReference>
<keyword evidence="5" id="KW-0677">Repeat</keyword>
<keyword evidence="3" id="KW-0272">Extracellular matrix</keyword>
<accession>A0A5B7F0D6</accession>
<dbReference type="OrthoDB" id="8545473at2759"/>
<keyword evidence="2" id="KW-0964">Secreted</keyword>
<dbReference type="FunFam" id="2.10.25.10:FF:000082">
    <property type="entry name" value="Laminin subunit alpha 1"/>
    <property type="match status" value="1"/>
</dbReference>
<dbReference type="PANTHER" id="PTHR10574">
    <property type="entry name" value="NETRIN/LAMININ-RELATED"/>
    <property type="match status" value="1"/>
</dbReference>
<feature type="disulfide bond" evidence="10">
    <location>
        <begin position="218"/>
        <end position="227"/>
    </location>
</feature>
<gene>
    <name evidence="12" type="primary">LAMA2_0</name>
    <name evidence="12" type="ORF">E2C01_032242</name>
</gene>
<dbReference type="PANTHER" id="PTHR10574:SF406">
    <property type="entry name" value="LAMININ SUBUNIT ALPHA 5"/>
    <property type="match status" value="1"/>
</dbReference>
<feature type="domain" description="Laminin EGF-like" evidence="11">
    <location>
        <begin position="199"/>
        <end position="248"/>
    </location>
</feature>
<comment type="caution">
    <text evidence="12">The sequence shown here is derived from an EMBL/GenBank/DDBJ whole genome shotgun (WGS) entry which is preliminary data.</text>
</comment>
<dbReference type="Gene3D" id="2.10.25.10">
    <property type="entry name" value="Laminin"/>
    <property type="match status" value="5"/>
</dbReference>
<dbReference type="FunFam" id="2.10.25.10:FF:000106">
    <property type="entry name" value="Heparan sulfate proteoglycan 2"/>
    <property type="match status" value="1"/>
</dbReference>
<feature type="domain" description="Laminin EGF-like" evidence="11">
    <location>
        <begin position="249"/>
        <end position="306"/>
    </location>
</feature>
<evidence type="ECO:0000256" key="10">
    <source>
        <dbReference type="PROSITE-ProRule" id="PRU00460"/>
    </source>
</evidence>
<evidence type="ECO:0000313" key="13">
    <source>
        <dbReference type="Proteomes" id="UP000324222"/>
    </source>
</evidence>
<dbReference type="PRINTS" id="PR00011">
    <property type="entry name" value="EGFLAMININ"/>
</dbReference>
<dbReference type="InterPro" id="IPR050440">
    <property type="entry name" value="Laminin/Netrin_ECM"/>
</dbReference>